<dbReference type="GO" id="GO:0006412">
    <property type="term" value="P:translation"/>
    <property type="evidence" value="ECO:0007669"/>
    <property type="project" value="InterPro"/>
</dbReference>
<dbReference type="AlphaFoldDB" id="A0A8B0SDP9"/>
<keyword evidence="5" id="KW-0496">Mitochondrion</keyword>
<proteinExistence type="inferred from homology"/>
<evidence type="ECO:0000256" key="3">
    <source>
        <dbReference type="ARBA" id="ARBA00023274"/>
    </source>
</evidence>
<name>A0A8B0SDP9_9STRA</name>
<geneLocation type="mitochondrion" evidence="5"/>
<keyword evidence="2 4" id="KW-0689">Ribosomal protein</keyword>
<dbReference type="SUPFAM" id="SSF46946">
    <property type="entry name" value="S13-like H2TH domain"/>
    <property type="match status" value="1"/>
</dbReference>
<evidence type="ECO:0000313" key="5">
    <source>
        <dbReference type="EMBL" id="QTX08919.1"/>
    </source>
</evidence>
<comment type="similarity">
    <text evidence="1 4">Belongs to the universal ribosomal protein uS13 family.</text>
</comment>
<dbReference type="PIRSF" id="PIRSF002134">
    <property type="entry name" value="Ribosomal_S13"/>
    <property type="match status" value="1"/>
</dbReference>
<dbReference type="GO" id="GO:0005739">
    <property type="term" value="C:mitochondrion"/>
    <property type="evidence" value="ECO:0007669"/>
    <property type="project" value="TreeGrafter"/>
</dbReference>
<dbReference type="PROSITE" id="PS50159">
    <property type="entry name" value="RIBOSOMAL_S13_2"/>
    <property type="match status" value="1"/>
</dbReference>
<evidence type="ECO:0000256" key="4">
    <source>
        <dbReference type="RuleBase" id="RU003830"/>
    </source>
</evidence>
<dbReference type="InterPro" id="IPR027437">
    <property type="entry name" value="Rbsml_uS13_C"/>
</dbReference>
<keyword evidence="3 4" id="KW-0687">Ribonucleoprotein</keyword>
<protein>
    <submittedName>
        <fullName evidence="5">Ribosomal protein S13</fullName>
    </submittedName>
</protein>
<dbReference type="Gene3D" id="4.10.910.10">
    <property type="entry name" value="30s ribosomal protein s13, domain 2"/>
    <property type="match status" value="1"/>
</dbReference>
<dbReference type="InterPro" id="IPR010979">
    <property type="entry name" value="Ribosomal_uS13-like_H2TH"/>
</dbReference>
<dbReference type="GO" id="GO:0003723">
    <property type="term" value="F:RNA binding"/>
    <property type="evidence" value="ECO:0007669"/>
    <property type="project" value="InterPro"/>
</dbReference>
<evidence type="ECO:0000256" key="1">
    <source>
        <dbReference type="ARBA" id="ARBA00008080"/>
    </source>
</evidence>
<dbReference type="RefSeq" id="YP_010252076.1">
    <property type="nucleotide sequence ID" value="NC_060383.1"/>
</dbReference>
<dbReference type="Pfam" id="PF00416">
    <property type="entry name" value="Ribosomal_S13"/>
    <property type="match status" value="1"/>
</dbReference>
<dbReference type="GeneID" id="70637954"/>
<dbReference type="InterPro" id="IPR001892">
    <property type="entry name" value="Ribosomal_uS13"/>
</dbReference>
<evidence type="ECO:0000256" key="2">
    <source>
        <dbReference type="ARBA" id="ARBA00022980"/>
    </source>
</evidence>
<reference evidence="5" key="1">
    <citation type="submission" date="2020-09" db="EMBL/GenBank/DDBJ databases">
        <authorList>
            <person name="Liu K."/>
            <person name="Chen N."/>
        </authorList>
    </citation>
    <scope>NUCLEOTIDE SEQUENCE</scope>
    <source>
        <strain evidence="5">CNS00050</strain>
    </source>
</reference>
<dbReference type="EMBL" id="MW013552">
    <property type="protein sequence ID" value="QTX08919.1"/>
    <property type="molecule type" value="Genomic_DNA"/>
</dbReference>
<sequence>MVYILETELLEDKSIYFSLTKVFGIGQFQSFLLCKKLGLSYNCKLSNLTPDQVIKLIKFIENSNLLINSHLKKSKIMVTKNLVQIKAYRGIRKIRGLPVRGQRTHTNAKTASKFR</sequence>
<dbReference type="PANTHER" id="PTHR10871">
    <property type="entry name" value="30S RIBOSOMAL PROTEIN S13/40S RIBOSOMAL PROTEIN S18"/>
    <property type="match status" value="1"/>
</dbReference>
<dbReference type="GO" id="GO:0003735">
    <property type="term" value="F:structural constituent of ribosome"/>
    <property type="evidence" value="ECO:0007669"/>
    <property type="project" value="InterPro"/>
</dbReference>
<dbReference type="GO" id="GO:0015935">
    <property type="term" value="C:small ribosomal subunit"/>
    <property type="evidence" value="ECO:0007669"/>
    <property type="project" value="TreeGrafter"/>
</dbReference>
<gene>
    <name evidence="5" type="primary">rps13</name>
</gene>
<dbReference type="Gene3D" id="1.10.8.50">
    <property type="match status" value="1"/>
</dbReference>
<dbReference type="PANTHER" id="PTHR10871:SF1">
    <property type="entry name" value="SMALL RIBOSOMAL SUBUNIT PROTEIN US13M"/>
    <property type="match status" value="1"/>
</dbReference>
<accession>A0A8B0SDP9</accession>
<organism evidence="5">
    <name type="scientific">Thalassiosira rotula</name>
    <dbReference type="NCBI Taxonomy" id="49265"/>
    <lineage>
        <taxon>Eukaryota</taxon>
        <taxon>Sar</taxon>
        <taxon>Stramenopiles</taxon>
        <taxon>Ochrophyta</taxon>
        <taxon>Bacillariophyta</taxon>
        <taxon>Coscinodiscophyceae</taxon>
        <taxon>Thalassiosirophycidae</taxon>
        <taxon>Thalassiosirales</taxon>
        <taxon>Thalassiosiraceae</taxon>
        <taxon>Thalassiosira</taxon>
    </lineage>
</organism>